<dbReference type="Proteomes" id="UP000092093">
    <property type="component" value="Unassembled WGS sequence"/>
</dbReference>
<accession>A0A1B7WZ72</accession>
<evidence type="ECO:0000313" key="2">
    <source>
        <dbReference type="Proteomes" id="UP000092093"/>
    </source>
</evidence>
<evidence type="ECO:0000313" key="1">
    <source>
        <dbReference type="EMBL" id="OBQ42426.1"/>
    </source>
</evidence>
<dbReference type="AlphaFoldDB" id="A0A1B7WZ72"/>
<sequence length="123" mass="14974">MTLDFLTKQFYQEEYLAEWEKYSRAAINNWELDIKYLSTFGLNIEDVKKLLKEPLNFDDWCKAAIRIDKYTKLIEQREKILHRLDNVCSRKLNPDEEMLMNKHSAKILKLYKRMLKYEIMTLC</sequence>
<protein>
    <submittedName>
        <fullName evidence="1">Uncharacterized protein</fullName>
    </submittedName>
</protein>
<proteinExistence type="predicted"/>
<reference evidence="1 2" key="1">
    <citation type="submission" date="2015-09" db="EMBL/GenBank/DDBJ databases">
        <title>Aphanizomenon flos-aquae WA102.</title>
        <authorList>
            <person name="Driscoll C."/>
        </authorList>
    </citation>
    <scope>NUCLEOTIDE SEQUENCE [LARGE SCALE GENOMIC DNA]</scope>
    <source>
        <strain evidence="1">WA102</strain>
    </source>
</reference>
<name>A0A1B7WZ72_APHFL</name>
<comment type="caution">
    <text evidence="1">The sequence shown here is derived from an EMBL/GenBank/DDBJ whole genome shotgun (WGS) entry which is preliminary data.</text>
</comment>
<organism evidence="1 2">
    <name type="scientific">Aphanizomenon flos-aquae WA102</name>
    <dbReference type="NCBI Taxonomy" id="1710896"/>
    <lineage>
        <taxon>Bacteria</taxon>
        <taxon>Bacillati</taxon>
        <taxon>Cyanobacteriota</taxon>
        <taxon>Cyanophyceae</taxon>
        <taxon>Nostocales</taxon>
        <taxon>Aphanizomenonaceae</taxon>
        <taxon>Aphanizomenon</taxon>
    </lineage>
</organism>
<dbReference type="EMBL" id="LJOW01000106">
    <property type="protein sequence ID" value="OBQ42426.1"/>
    <property type="molecule type" value="Genomic_DNA"/>
</dbReference>
<gene>
    <name evidence="1" type="ORF">AN484_17920</name>
</gene>